<dbReference type="HOGENOM" id="CLU_713331_0_0_7"/>
<dbReference type="InterPro" id="IPR000160">
    <property type="entry name" value="GGDEF_dom"/>
</dbReference>
<comment type="catalytic activity">
    <reaction evidence="7">
        <text>2 GTP = 3',3'-c-di-GMP + 2 diphosphate</text>
        <dbReference type="Rhea" id="RHEA:24898"/>
        <dbReference type="ChEBI" id="CHEBI:33019"/>
        <dbReference type="ChEBI" id="CHEBI:37565"/>
        <dbReference type="ChEBI" id="CHEBI:58805"/>
        <dbReference type="EC" id="2.7.7.65"/>
    </reaction>
</comment>
<dbReference type="PANTHER" id="PTHR45138">
    <property type="entry name" value="REGULATORY COMPONENTS OF SENSORY TRANSDUCTION SYSTEM"/>
    <property type="match status" value="1"/>
</dbReference>
<dbReference type="SUPFAM" id="SSF55073">
    <property type="entry name" value="Nucleotide cyclase"/>
    <property type="match status" value="1"/>
</dbReference>
<dbReference type="Gene3D" id="3.30.70.270">
    <property type="match status" value="1"/>
</dbReference>
<dbReference type="GO" id="GO:0052621">
    <property type="term" value="F:diguanylate cyclase activity"/>
    <property type="evidence" value="ECO:0007669"/>
    <property type="project" value="UniProtKB-EC"/>
</dbReference>
<dbReference type="PROSITE" id="PS50887">
    <property type="entry name" value="GGDEF"/>
    <property type="match status" value="1"/>
</dbReference>
<keyword evidence="3" id="KW-1003">Cell membrane</keyword>
<reference evidence="11" key="1">
    <citation type="journal article" date="2004" name="Environ. Microbiol.">
        <title>The genome of Desulfotalea psychrophila, a sulfate-reducing bacterium from permanently cold Arctic sediments.</title>
        <authorList>
            <person name="Rabus R."/>
            <person name="Ruepp A."/>
            <person name="Frickey T."/>
            <person name="Rattei T."/>
            <person name="Fartmann B."/>
            <person name="Stark M."/>
            <person name="Bauer M."/>
            <person name="Zibat A."/>
            <person name="Lombardot T."/>
            <person name="Becker I."/>
            <person name="Amann J."/>
            <person name="Gellner K."/>
            <person name="Teeling H."/>
            <person name="Leuschner W.D."/>
            <person name="Gloeckner F.-O."/>
            <person name="Lupas A.N."/>
            <person name="Amann R."/>
            <person name="Klenk H.-P."/>
        </authorList>
    </citation>
    <scope>NUCLEOTIDE SEQUENCE [LARGE SCALE GENOMIC DNA]</scope>
    <source>
        <strain evidence="11">DSM 12343 / LSv54</strain>
    </source>
</reference>
<evidence type="ECO:0000256" key="7">
    <source>
        <dbReference type="ARBA" id="ARBA00034247"/>
    </source>
</evidence>
<dbReference type="SMART" id="SM01049">
    <property type="entry name" value="Cache_2"/>
    <property type="match status" value="1"/>
</dbReference>
<dbReference type="eggNOG" id="COG3706">
    <property type="taxonomic scope" value="Bacteria"/>
</dbReference>
<dbReference type="InterPro" id="IPR043128">
    <property type="entry name" value="Rev_trsase/Diguanyl_cyclase"/>
</dbReference>
<keyword evidence="11" id="KW-1185">Reference proteome</keyword>
<dbReference type="CDD" id="cd01949">
    <property type="entry name" value="GGDEF"/>
    <property type="match status" value="1"/>
</dbReference>
<name>Q6ALR5_DESPS</name>
<dbReference type="NCBIfam" id="TIGR00254">
    <property type="entry name" value="GGDEF"/>
    <property type="match status" value="1"/>
</dbReference>
<dbReference type="Gene3D" id="3.30.450.20">
    <property type="entry name" value="PAS domain"/>
    <property type="match status" value="1"/>
</dbReference>
<feature type="transmembrane region" description="Helical" evidence="8">
    <location>
        <begin position="194"/>
        <end position="219"/>
    </location>
</feature>
<accession>Q6ALR5</accession>
<dbReference type="RefSeq" id="WP_011189222.1">
    <property type="nucleotide sequence ID" value="NC_006138.1"/>
</dbReference>
<dbReference type="InterPro" id="IPR033480">
    <property type="entry name" value="sCache_2"/>
</dbReference>
<evidence type="ECO:0000256" key="4">
    <source>
        <dbReference type="ARBA" id="ARBA00022692"/>
    </source>
</evidence>
<dbReference type="Pfam" id="PF00990">
    <property type="entry name" value="GGDEF"/>
    <property type="match status" value="1"/>
</dbReference>
<keyword evidence="6 8" id="KW-0472">Membrane</keyword>
<evidence type="ECO:0000256" key="5">
    <source>
        <dbReference type="ARBA" id="ARBA00022989"/>
    </source>
</evidence>
<dbReference type="OrthoDB" id="8554767at2"/>
<dbReference type="STRING" id="177439.DP1981"/>
<dbReference type="InterPro" id="IPR050469">
    <property type="entry name" value="Diguanylate_Cyclase"/>
</dbReference>
<dbReference type="KEGG" id="dps:DP1981"/>
<protein>
    <recommendedName>
        <fullName evidence="2">diguanylate cyclase</fullName>
        <ecNumber evidence="2">2.7.7.65</ecNumber>
    </recommendedName>
</protein>
<comment type="subcellular location">
    <subcellularLocation>
        <location evidence="1">Cell membrane</location>
        <topology evidence="1">Multi-pass membrane protein</topology>
    </subcellularLocation>
</comment>
<dbReference type="InterPro" id="IPR029787">
    <property type="entry name" value="Nucleotide_cyclase"/>
</dbReference>
<evidence type="ECO:0000259" key="9">
    <source>
        <dbReference type="PROSITE" id="PS50887"/>
    </source>
</evidence>
<dbReference type="EC" id="2.7.7.65" evidence="2"/>
<dbReference type="EMBL" id="CR522870">
    <property type="protein sequence ID" value="CAG36710.1"/>
    <property type="molecule type" value="Genomic_DNA"/>
</dbReference>
<keyword evidence="4 8" id="KW-0812">Transmembrane</keyword>
<feature type="domain" description="GGDEF" evidence="9">
    <location>
        <begin position="257"/>
        <end position="387"/>
    </location>
</feature>
<proteinExistence type="predicted"/>
<dbReference type="AlphaFoldDB" id="Q6ALR5"/>
<feature type="transmembrane region" description="Helical" evidence="8">
    <location>
        <begin position="163"/>
        <end position="182"/>
    </location>
</feature>
<dbReference type="GO" id="GO:0005886">
    <property type="term" value="C:plasma membrane"/>
    <property type="evidence" value="ECO:0007669"/>
    <property type="project" value="UniProtKB-SubCell"/>
</dbReference>
<evidence type="ECO:0000313" key="10">
    <source>
        <dbReference type="EMBL" id="CAG36710.1"/>
    </source>
</evidence>
<dbReference type="Proteomes" id="UP000000602">
    <property type="component" value="Chromosome"/>
</dbReference>
<sequence length="387" mass="44446">MSKPANQTTRLPIHNKLLAFIILIGLGIAAFLLFFYYSFSTSLEEEKKEQSKHLTEIGLGVVQHFYQMSSEGKMTSAEAKDLAMNALENATYGKNGYLWINSGEGKLLMQPYTPERVGLNQIDWTDLKGKYFFKEFINTAKNGGGWVSYYWPKPKVPEESPKISYVTYFAPWNWVLGTGLYLDDMQKNVFWTVFKASGIFITCFILFIAATTFMVNYFLRQLGELAIKDTLTNLYTKRFLEEILPNVLKKLHRDNQHLLVVIFIDIDHFKKVNDSYGHSCGDLVLKRLANILMDNTRPDDFSIRFGGEEFLLIGFFRNEQEAIAVTERIRKETACLVFEDNNSKFQITLSAGIAIYQPDTESFEGTLKRADKKLYEAKDSGRNRICI</sequence>
<evidence type="ECO:0000256" key="1">
    <source>
        <dbReference type="ARBA" id="ARBA00004651"/>
    </source>
</evidence>
<organism evidence="10 11">
    <name type="scientific">Desulfotalea psychrophila (strain LSv54 / DSM 12343)</name>
    <dbReference type="NCBI Taxonomy" id="177439"/>
    <lineage>
        <taxon>Bacteria</taxon>
        <taxon>Pseudomonadati</taxon>
        <taxon>Thermodesulfobacteriota</taxon>
        <taxon>Desulfobulbia</taxon>
        <taxon>Desulfobulbales</taxon>
        <taxon>Desulfocapsaceae</taxon>
        <taxon>Desulfotalea</taxon>
    </lineage>
</organism>
<dbReference type="SMART" id="SM00267">
    <property type="entry name" value="GGDEF"/>
    <property type="match status" value="1"/>
</dbReference>
<feature type="transmembrane region" description="Helical" evidence="8">
    <location>
        <begin position="17"/>
        <end position="39"/>
    </location>
</feature>
<evidence type="ECO:0000256" key="3">
    <source>
        <dbReference type="ARBA" id="ARBA00022475"/>
    </source>
</evidence>
<evidence type="ECO:0000313" key="11">
    <source>
        <dbReference type="Proteomes" id="UP000000602"/>
    </source>
</evidence>
<keyword evidence="5 8" id="KW-1133">Transmembrane helix</keyword>
<evidence type="ECO:0000256" key="6">
    <source>
        <dbReference type="ARBA" id="ARBA00023136"/>
    </source>
</evidence>
<gene>
    <name evidence="10" type="ordered locus">DP1981</name>
</gene>
<dbReference type="Pfam" id="PF17200">
    <property type="entry name" value="sCache_2"/>
    <property type="match status" value="1"/>
</dbReference>
<evidence type="ECO:0000256" key="2">
    <source>
        <dbReference type="ARBA" id="ARBA00012528"/>
    </source>
</evidence>
<dbReference type="FunFam" id="3.30.70.270:FF:000001">
    <property type="entry name" value="Diguanylate cyclase domain protein"/>
    <property type="match status" value="1"/>
</dbReference>
<dbReference type="PANTHER" id="PTHR45138:SF9">
    <property type="entry name" value="DIGUANYLATE CYCLASE DGCM-RELATED"/>
    <property type="match status" value="1"/>
</dbReference>
<evidence type="ECO:0000256" key="8">
    <source>
        <dbReference type="SAM" id="Phobius"/>
    </source>
</evidence>